<dbReference type="EMBL" id="UINC01001270">
    <property type="protein sequence ID" value="SUZ76226.1"/>
    <property type="molecule type" value="Genomic_DNA"/>
</dbReference>
<keyword evidence="5" id="KW-0808">Transferase</keyword>
<keyword evidence="6" id="KW-0547">Nucleotide-binding</keyword>
<sequence>MNILLIGFMGSGKSTIGRKLAKLLEYSFVDTDSVIEEDQGCSVAEIFKYGGEECFRKMETRLLQKLKNVENSVIATGGGIVLREQNQRLLQEIGKRVYLNVPQEELQQRLKNDRNRPLLKKKDPETVVQKMMKERVLLYEQAEYIVDAGQRSPQKIASEIINKLCNEDHDNNF</sequence>
<evidence type="ECO:0000256" key="9">
    <source>
        <dbReference type="ARBA" id="ARBA00023141"/>
    </source>
</evidence>
<dbReference type="CDD" id="cd00464">
    <property type="entry name" value="SK"/>
    <property type="match status" value="1"/>
</dbReference>
<dbReference type="PANTHER" id="PTHR21087:SF16">
    <property type="entry name" value="SHIKIMATE KINASE 1, CHLOROPLASTIC"/>
    <property type="match status" value="1"/>
</dbReference>
<organism evidence="11">
    <name type="scientific">marine metagenome</name>
    <dbReference type="NCBI Taxonomy" id="408172"/>
    <lineage>
        <taxon>unclassified sequences</taxon>
        <taxon>metagenomes</taxon>
        <taxon>ecological metagenomes</taxon>
    </lineage>
</organism>
<dbReference type="GO" id="GO:0005524">
    <property type="term" value="F:ATP binding"/>
    <property type="evidence" value="ECO:0007669"/>
    <property type="project" value="UniProtKB-KW"/>
</dbReference>
<dbReference type="InterPro" id="IPR023000">
    <property type="entry name" value="Shikimate_kinase_CS"/>
</dbReference>
<protein>
    <recommendedName>
        <fullName evidence="3">shikimate kinase</fullName>
        <ecNumber evidence="3">2.7.1.71</ecNumber>
    </recommendedName>
</protein>
<dbReference type="UniPathway" id="UPA00053">
    <property type="reaction ID" value="UER00088"/>
</dbReference>
<dbReference type="HAMAP" id="MF_00109">
    <property type="entry name" value="Shikimate_kinase"/>
    <property type="match status" value="1"/>
</dbReference>
<reference evidence="11" key="1">
    <citation type="submission" date="2018-05" db="EMBL/GenBank/DDBJ databases">
        <authorList>
            <person name="Lanie J.A."/>
            <person name="Ng W.-L."/>
            <person name="Kazmierczak K.M."/>
            <person name="Andrzejewski T.M."/>
            <person name="Davidsen T.M."/>
            <person name="Wayne K.J."/>
            <person name="Tettelin H."/>
            <person name="Glass J.I."/>
            <person name="Rusch D."/>
            <person name="Podicherti R."/>
            <person name="Tsui H.-C.T."/>
            <person name="Winkler M.E."/>
        </authorList>
    </citation>
    <scope>NUCLEOTIDE SEQUENCE</scope>
</reference>
<evidence type="ECO:0000313" key="11">
    <source>
        <dbReference type="EMBL" id="SUZ76226.1"/>
    </source>
</evidence>
<dbReference type="AlphaFoldDB" id="A0A381QA92"/>
<comment type="similarity">
    <text evidence="2">Belongs to the shikimate kinase family.</text>
</comment>
<comment type="pathway">
    <text evidence="1">Metabolic intermediate biosynthesis; chorismate biosynthesis; chorismate from D-erythrose 4-phosphate and phosphoenolpyruvate: step 5/7.</text>
</comment>
<evidence type="ECO:0000256" key="7">
    <source>
        <dbReference type="ARBA" id="ARBA00022777"/>
    </source>
</evidence>
<gene>
    <name evidence="11" type="ORF">METZ01_LOCUS29080</name>
</gene>
<evidence type="ECO:0000256" key="1">
    <source>
        <dbReference type="ARBA" id="ARBA00004842"/>
    </source>
</evidence>
<dbReference type="GO" id="GO:0009423">
    <property type="term" value="P:chorismate biosynthetic process"/>
    <property type="evidence" value="ECO:0007669"/>
    <property type="project" value="UniProtKB-UniPathway"/>
</dbReference>
<dbReference type="InterPro" id="IPR031322">
    <property type="entry name" value="Shikimate/glucono_kinase"/>
</dbReference>
<keyword evidence="9" id="KW-0057">Aromatic amino acid biosynthesis</keyword>
<dbReference type="InterPro" id="IPR027417">
    <property type="entry name" value="P-loop_NTPase"/>
</dbReference>
<keyword evidence="7" id="KW-0418">Kinase</keyword>
<evidence type="ECO:0000256" key="10">
    <source>
        <dbReference type="ARBA" id="ARBA00048567"/>
    </source>
</evidence>
<evidence type="ECO:0000256" key="6">
    <source>
        <dbReference type="ARBA" id="ARBA00022741"/>
    </source>
</evidence>
<keyword evidence="4" id="KW-0028">Amino-acid biosynthesis</keyword>
<evidence type="ECO:0000256" key="5">
    <source>
        <dbReference type="ARBA" id="ARBA00022679"/>
    </source>
</evidence>
<name>A0A381QA92_9ZZZZ</name>
<accession>A0A381QA92</accession>
<evidence type="ECO:0000256" key="2">
    <source>
        <dbReference type="ARBA" id="ARBA00006997"/>
    </source>
</evidence>
<dbReference type="Pfam" id="PF01202">
    <property type="entry name" value="SKI"/>
    <property type="match status" value="1"/>
</dbReference>
<dbReference type="PANTHER" id="PTHR21087">
    <property type="entry name" value="SHIKIMATE KINASE"/>
    <property type="match status" value="1"/>
</dbReference>
<dbReference type="EC" id="2.7.1.71" evidence="3"/>
<evidence type="ECO:0000256" key="8">
    <source>
        <dbReference type="ARBA" id="ARBA00022840"/>
    </source>
</evidence>
<comment type="catalytic activity">
    <reaction evidence="10">
        <text>shikimate + ATP = 3-phosphoshikimate + ADP + H(+)</text>
        <dbReference type="Rhea" id="RHEA:13121"/>
        <dbReference type="ChEBI" id="CHEBI:15378"/>
        <dbReference type="ChEBI" id="CHEBI:30616"/>
        <dbReference type="ChEBI" id="CHEBI:36208"/>
        <dbReference type="ChEBI" id="CHEBI:145989"/>
        <dbReference type="ChEBI" id="CHEBI:456216"/>
        <dbReference type="EC" id="2.7.1.71"/>
    </reaction>
</comment>
<dbReference type="GO" id="GO:0004765">
    <property type="term" value="F:shikimate kinase activity"/>
    <property type="evidence" value="ECO:0007669"/>
    <property type="project" value="UniProtKB-EC"/>
</dbReference>
<dbReference type="PROSITE" id="PS01128">
    <property type="entry name" value="SHIKIMATE_KINASE"/>
    <property type="match status" value="1"/>
</dbReference>
<evidence type="ECO:0000256" key="4">
    <source>
        <dbReference type="ARBA" id="ARBA00022605"/>
    </source>
</evidence>
<dbReference type="PRINTS" id="PR01100">
    <property type="entry name" value="SHIKIMTKNASE"/>
</dbReference>
<dbReference type="InterPro" id="IPR000623">
    <property type="entry name" value="Shikimate_kinase/TSH1"/>
</dbReference>
<dbReference type="GO" id="GO:0005829">
    <property type="term" value="C:cytosol"/>
    <property type="evidence" value="ECO:0007669"/>
    <property type="project" value="TreeGrafter"/>
</dbReference>
<dbReference type="SUPFAM" id="SSF52540">
    <property type="entry name" value="P-loop containing nucleoside triphosphate hydrolases"/>
    <property type="match status" value="1"/>
</dbReference>
<keyword evidence="8" id="KW-0067">ATP-binding</keyword>
<dbReference type="GO" id="GO:0009073">
    <property type="term" value="P:aromatic amino acid family biosynthetic process"/>
    <property type="evidence" value="ECO:0007669"/>
    <property type="project" value="UniProtKB-KW"/>
</dbReference>
<dbReference type="GO" id="GO:0008652">
    <property type="term" value="P:amino acid biosynthetic process"/>
    <property type="evidence" value="ECO:0007669"/>
    <property type="project" value="UniProtKB-KW"/>
</dbReference>
<dbReference type="Gene3D" id="3.40.50.300">
    <property type="entry name" value="P-loop containing nucleotide triphosphate hydrolases"/>
    <property type="match status" value="1"/>
</dbReference>
<evidence type="ECO:0000256" key="3">
    <source>
        <dbReference type="ARBA" id="ARBA00012154"/>
    </source>
</evidence>
<proteinExistence type="inferred from homology"/>